<accession>A0ABQ6H5M6</accession>
<dbReference type="PANTHER" id="PTHR46118">
    <property type="entry name" value="PROTEIN ABHD11"/>
    <property type="match status" value="1"/>
</dbReference>
<comment type="caution">
    <text evidence="3">The sequence shown here is derived from an EMBL/GenBank/DDBJ whole genome shotgun (WGS) entry which is preliminary data.</text>
</comment>
<name>A0ABQ6H5M6_9GAMM</name>
<keyword evidence="4" id="KW-1185">Reference proteome</keyword>
<dbReference type="SUPFAM" id="SSF53474">
    <property type="entry name" value="alpha/beta-Hydrolases"/>
    <property type="match status" value="1"/>
</dbReference>
<evidence type="ECO:0000313" key="4">
    <source>
        <dbReference type="Proteomes" id="UP001157133"/>
    </source>
</evidence>
<dbReference type="Pfam" id="PF12697">
    <property type="entry name" value="Abhydrolase_6"/>
    <property type="match status" value="1"/>
</dbReference>
<evidence type="ECO:0000256" key="1">
    <source>
        <dbReference type="ARBA" id="ARBA00022801"/>
    </source>
</evidence>
<keyword evidence="1 3" id="KW-0378">Hydrolase</keyword>
<dbReference type="GO" id="GO:0016787">
    <property type="term" value="F:hydrolase activity"/>
    <property type="evidence" value="ECO:0007669"/>
    <property type="project" value="UniProtKB-KW"/>
</dbReference>
<organism evidence="3 4">
    <name type="scientific">Thalassotalea eurytherma</name>
    <dbReference type="NCBI Taxonomy" id="1144278"/>
    <lineage>
        <taxon>Bacteria</taxon>
        <taxon>Pseudomonadati</taxon>
        <taxon>Pseudomonadota</taxon>
        <taxon>Gammaproteobacteria</taxon>
        <taxon>Alteromonadales</taxon>
        <taxon>Colwelliaceae</taxon>
        <taxon>Thalassotalea</taxon>
    </lineage>
</organism>
<dbReference type="RefSeq" id="WP_284207529.1">
    <property type="nucleotide sequence ID" value="NZ_BSSU01000007.1"/>
</dbReference>
<dbReference type="Gene3D" id="3.40.50.1820">
    <property type="entry name" value="alpha/beta hydrolase"/>
    <property type="match status" value="1"/>
</dbReference>
<evidence type="ECO:0000259" key="2">
    <source>
        <dbReference type="Pfam" id="PF12697"/>
    </source>
</evidence>
<dbReference type="InterPro" id="IPR029058">
    <property type="entry name" value="AB_hydrolase_fold"/>
</dbReference>
<evidence type="ECO:0000313" key="3">
    <source>
        <dbReference type="EMBL" id="GLX82171.1"/>
    </source>
</evidence>
<dbReference type="EMBL" id="BSSU01000007">
    <property type="protein sequence ID" value="GLX82171.1"/>
    <property type="molecule type" value="Genomic_DNA"/>
</dbReference>
<gene>
    <name evidence="3" type="ORF">theurythT_16230</name>
</gene>
<feature type="domain" description="AB hydrolase-1" evidence="2">
    <location>
        <begin position="69"/>
        <end position="268"/>
    </location>
</feature>
<dbReference type="InterPro" id="IPR000073">
    <property type="entry name" value="AB_hydrolase_1"/>
</dbReference>
<sequence>MNMENGVHYRQWSTTGQPLHFFGANGFPTGCYQQSLTMLAQNFAVTSLHNRATWPNTEVPKKLNWKIYAQDLIHFLDHHVGEPVIGVGHSMGATATVFAANQRPDLFKKLVLIEPAMASPWLARLLPLLPFKLKKNIQPIKYTVNKPQHWASKAEFFNDCRQRNVFKRINDHNLNLLAEHSLVADGDNGLRLAFPKLWEARNYASAPSLYKQLSEVNVPVVAIRGKPSLYFTEKSWQKWQSFDGQHQFLENANYGHLMPLESPEDCVALIEQGLANIKQ</sequence>
<proteinExistence type="predicted"/>
<dbReference type="PANTHER" id="PTHR46118:SF4">
    <property type="entry name" value="PROTEIN ABHD11"/>
    <property type="match status" value="1"/>
</dbReference>
<protein>
    <submittedName>
        <fullName evidence="3">Alpha/beta hydrolase</fullName>
    </submittedName>
</protein>
<dbReference type="Proteomes" id="UP001157133">
    <property type="component" value="Unassembled WGS sequence"/>
</dbReference>
<reference evidence="3 4" key="1">
    <citation type="submission" date="2023-03" db="EMBL/GenBank/DDBJ databases">
        <title>Draft genome sequence of Thalassotalea eurytherma JCM 18482T.</title>
        <authorList>
            <person name="Sawabe T."/>
        </authorList>
    </citation>
    <scope>NUCLEOTIDE SEQUENCE [LARGE SCALE GENOMIC DNA]</scope>
    <source>
        <strain evidence="3 4">JCM 18482</strain>
    </source>
</reference>